<keyword evidence="4 7" id="KW-0812">Transmembrane</keyword>
<dbReference type="CDD" id="cd06261">
    <property type="entry name" value="TM_PBP2"/>
    <property type="match status" value="1"/>
</dbReference>
<keyword evidence="10" id="KW-1185">Reference proteome</keyword>
<evidence type="ECO:0000256" key="6">
    <source>
        <dbReference type="ARBA" id="ARBA00023136"/>
    </source>
</evidence>
<proteinExistence type="inferred from homology"/>
<evidence type="ECO:0000256" key="3">
    <source>
        <dbReference type="ARBA" id="ARBA00022475"/>
    </source>
</evidence>
<feature type="domain" description="ABC transmembrane type-1" evidence="8">
    <location>
        <begin position="89"/>
        <end position="281"/>
    </location>
</feature>
<dbReference type="InterPro" id="IPR050366">
    <property type="entry name" value="BP-dependent_transpt_permease"/>
</dbReference>
<dbReference type="PANTHER" id="PTHR43386">
    <property type="entry name" value="OLIGOPEPTIDE TRANSPORT SYSTEM PERMEASE PROTEIN APPC"/>
    <property type="match status" value="1"/>
</dbReference>
<evidence type="ECO:0000256" key="7">
    <source>
        <dbReference type="RuleBase" id="RU363032"/>
    </source>
</evidence>
<keyword evidence="2 7" id="KW-0813">Transport</keyword>
<feature type="transmembrane region" description="Helical" evidence="7">
    <location>
        <begin position="261"/>
        <end position="288"/>
    </location>
</feature>
<reference evidence="9 10" key="1">
    <citation type="submission" date="2020-08" db="EMBL/GenBank/DDBJ databases">
        <title>Genomic Encyclopedia of Archaeal and Bacterial Type Strains, Phase II (KMG-II): from individual species to whole genera.</title>
        <authorList>
            <person name="Goeker M."/>
        </authorList>
    </citation>
    <scope>NUCLEOTIDE SEQUENCE [LARGE SCALE GENOMIC DNA]</scope>
    <source>
        <strain evidence="9 10">DSM 43850</strain>
    </source>
</reference>
<accession>A0ABR6BLZ7</accession>
<dbReference type="Pfam" id="PF12911">
    <property type="entry name" value="OppC_N"/>
    <property type="match status" value="1"/>
</dbReference>
<evidence type="ECO:0000259" key="8">
    <source>
        <dbReference type="PROSITE" id="PS50928"/>
    </source>
</evidence>
<evidence type="ECO:0000256" key="1">
    <source>
        <dbReference type="ARBA" id="ARBA00004651"/>
    </source>
</evidence>
<evidence type="ECO:0000256" key="2">
    <source>
        <dbReference type="ARBA" id="ARBA00022448"/>
    </source>
</evidence>
<organism evidence="9 10">
    <name type="scientific">Kutzneria viridogrisea</name>
    <dbReference type="NCBI Taxonomy" id="47990"/>
    <lineage>
        <taxon>Bacteria</taxon>
        <taxon>Bacillati</taxon>
        <taxon>Actinomycetota</taxon>
        <taxon>Actinomycetes</taxon>
        <taxon>Pseudonocardiales</taxon>
        <taxon>Pseudonocardiaceae</taxon>
        <taxon>Kutzneria</taxon>
    </lineage>
</organism>
<comment type="similarity">
    <text evidence="7">Belongs to the binding-protein-dependent transport system permease family.</text>
</comment>
<dbReference type="Pfam" id="PF00528">
    <property type="entry name" value="BPD_transp_1"/>
    <property type="match status" value="1"/>
</dbReference>
<protein>
    <submittedName>
        <fullName evidence="9">Peptide/nickel transport system permease protein</fullName>
    </submittedName>
</protein>
<evidence type="ECO:0000256" key="4">
    <source>
        <dbReference type="ARBA" id="ARBA00022692"/>
    </source>
</evidence>
<sequence>MRLLWNRFRADRSAVFGAVVAGLLVLLAITAPLLTALEGQDTTSFHNDLVDSARGGVPLGGFGGISPQHWFGVEPQTGRDLFARIAEGAQVSLLVAICATLVEVLLGVAVGLLAGLSGKLVDALLSRVTDIAIAFPVTVFSLALLAIVPETFPRPLLVAVVIGVFGWGGTARITRAQALSLRTRDFVAAARLSGASGWRVARREILPGLAAPVITYGALLLPTNLIAEAGLSFLGVGVRPPTSSWGQMLSSATTWFRSDPVYVLLPAFMVFLTVLSFTLFGEGVRIALDPRSTRLSRKAA</sequence>
<dbReference type="EMBL" id="JACJID010000004">
    <property type="protein sequence ID" value="MBA8927908.1"/>
    <property type="molecule type" value="Genomic_DNA"/>
</dbReference>
<dbReference type="Gene3D" id="1.10.3720.10">
    <property type="entry name" value="MetI-like"/>
    <property type="match status" value="1"/>
</dbReference>
<dbReference type="Proteomes" id="UP000517916">
    <property type="component" value="Unassembled WGS sequence"/>
</dbReference>
<feature type="transmembrane region" description="Helical" evidence="7">
    <location>
        <begin position="128"/>
        <end position="149"/>
    </location>
</feature>
<name>A0ABR6BLZ7_9PSEU</name>
<feature type="transmembrane region" description="Helical" evidence="7">
    <location>
        <begin position="205"/>
        <end position="227"/>
    </location>
</feature>
<dbReference type="InterPro" id="IPR000515">
    <property type="entry name" value="MetI-like"/>
</dbReference>
<dbReference type="RefSeq" id="WP_042220469.1">
    <property type="nucleotide sequence ID" value="NZ_BAAABQ010000023.1"/>
</dbReference>
<dbReference type="InterPro" id="IPR025966">
    <property type="entry name" value="OppC_N"/>
</dbReference>
<dbReference type="PANTHER" id="PTHR43386:SF1">
    <property type="entry name" value="D,D-DIPEPTIDE TRANSPORT SYSTEM PERMEASE PROTEIN DDPC-RELATED"/>
    <property type="match status" value="1"/>
</dbReference>
<dbReference type="SUPFAM" id="SSF161098">
    <property type="entry name" value="MetI-like"/>
    <property type="match status" value="1"/>
</dbReference>
<feature type="transmembrane region" description="Helical" evidence="7">
    <location>
        <begin position="155"/>
        <end position="174"/>
    </location>
</feature>
<keyword evidence="5 7" id="KW-1133">Transmembrane helix</keyword>
<dbReference type="PROSITE" id="PS50928">
    <property type="entry name" value="ABC_TM1"/>
    <property type="match status" value="1"/>
</dbReference>
<comment type="caution">
    <text evidence="9">The sequence shown here is derived from an EMBL/GenBank/DDBJ whole genome shotgun (WGS) entry which is preliminary data.</text>
</comment>
<comment type="subcellular location">
    <subcellularLocation>
        <location evidence="1 7">Cell membrane</location>
        <topology evidence="1 7">Multi-pass membrane protein</topology>
    </subcellularLocation>
</comment>
<evidence type="ECO:0000313" key="9">
    <source>
        <dbReference type="EMBL" id="MBA8927908.1"/>
    </source>
</evidence>
<keyword evidence="6 7" id="KW-0472">Membrane</keyword>
<evidence type="ECO:0000256" key="5">
    <source>
        <dbReference type="ARBA" id="ARBA00022989"/>
    </source>
</evidence>
<evidence type="ECO:0000313" key="10">
    <source>
        <dbReference type="Proteomes" id="UP000517916"/>
    </source>
</evidence>
<dbReference type="InterPro" id="IPR035906">
    <property type="entry name" value="MetI-like_sf"/>
</dbReference>
<gene>
    <name evidence="9" type="ORF">BC739_005125</name>
</gene>
<feature type="transmembrane region" description="Helical" evidence="7">
    <location>
        <begin position="91"/>
        <end position="116"/>
    </location>
</feature>
<keyword evidence="3" id="KW-1003">Cell membrane</keyword>